<evidence type="ECO:0000256" key="9">
    <source>
        <dbReference type="ARBA" id="ARBA00022842"/>
    </source>
</evidence>
<keyword evidence="8 12" id="KW-0812">Transmembrane</keyword>
<dbReference type="CDD" id="cd13959">
    <property type="entry name" value="PT_UbiA_COQ2"/>
    <property type="match status" value="1"/>
</dbReference>
<dbReference type="Gene3D" id="1.10.357.140">
    <property type="entry name" value="UbiA prenyltransferase"/>
    <property type="match status" value="1"/>
</dbReference>
<dbReference type="Gene3D" id="1.20.120.1780">
    <property type="entry name" value="UbiA prenyltransferase"/>
    <property type="match status" value="1"/>
</dbReference>
<dbReference type="Pfam" id="PF01040">
    <property type="entry name" value="UbiA"/>
    <property type="match status" value="1"/>
</dbReference>
<keyword evidence="7 12" id="KW-0831">Ubiquinone biosynthesis</keyword>
<evidence type="ECO:0000256" key="14">
    <source>
        <dbReference type="SAM" id="MobiDB-lite"/>
    </source>
</evidence>
<dbReference type="GO" id="GO:0008412">
    <property type="term" value="F:4-hydroxybenzoate polyprenyltransferase activity"/>
    <property type="evidence" value="ECO:0007669"/>
    <property type="project" value="UniProtKB-UniRule"/>
</dbReference>
<dbReference type="PANTHER" id="PTHR11048">
    <property type="entry name" value="PRENYLTRANSFERASES"/>
    <property type="match status" value="1"/>
</dbReference>
<feature type="transmembrane region" description="Helical" evidence="12">
    <location>
        <begin position="184"/>
        <end position="204"/>
    </location>
</feature>
<keyword evidence="5 12" id="KW-0997">Cell inner membrane</keyword>
<dbReference type="InterPro" id="IPR006370">
    <property type="entry name" value="HB_polyprenyltransferase-like"/>
</dbReference>
<feature type="compositionally biased region" description="Low complexity" evidence="14">
    <location>
        <begin position="25"/>
        <end position="44"/>
    </location>
</feature>
<organism evidence="15 16">
    <name type="scientific">Dokdonella fugitiva</name>
    <dbReference type="NCBI Taxonomy" id="328517"/>
    <lineage>
        <taxon>Bacteria</taxon>
        <taxon>Pseudomonadati</taxon>
        <taxon>Pseudomonadota</taxon>
        <taxon>Gammaproteobacteria</taxon>
        <taxon>Lysobacterales</taxon>
        <taxon>Rhodanobacteraceae</taxon>
        <taxon>Dokdonella</taxon>
    </lineage>
</organism>
<dbReference type="InterPro" id="IPR000537">
    <property type="entry name" value="UbiA_prenyltransferase"/>
</dbReference>
<gene>
    <name evidence="12" type="primary">ubiA</name>
    <name evidence="15" type="ORF">EV148_101785</name>
</gene>
<comment type="cofactor">
    <cofactor evidence="1 12">
        <name>Mg(2+)</name>
        <dbReference type="ChEBI" id="CHEBI:18420"/>
    </cofactor>
</comment>
<name>A0A4R2IF72_9GAMM</name>
<protein>
    <recommendedName>
        <fullName evidence="12 13">4-hydroxybenzoate octaprenyltransferase</fullName>
        <ecNumber evidence="12 13">2.5.1.39</ecNumber>
    </recommendedName>
    <alternativeName>
        <fullName evidence="12">4-HB polyprenyltransferase</fullName>
    </alternativeName>
</protein>
<comment type="catalytic activity">
    <reaction evidence="12">
        <text>all-trans-octaprenyl diphosphate + 4-hydroxybenzoate = 4-hydroxy-3-(all-trans-octaprenyl)benzoate + diphosphate</text>
        <dbReference type="Rhea" id="RHEA:27782"/>
        <dbReference type="ChEBI" id="CHEBI:1617"/>
        <dbReference type="ChEBI" id="CHEBI:17879"/>
        <dbReference type="ChEBI" id="CHEBI:33019"/>
        <dbReference type="ChEBI" id="CHEBI:57711"/>
        <dbReference type="EC" id="2.5.1.39"/>
    </reaction>
</comment>
<dbReference type="InterPro" id="IPR039653">
    <property type="entry name" value="Prenyltransferase"/>
</dbReference>
<evidence type="ECO:0000313" key="16">
    <source>
        <dbReference type="Proteomes" id="UP000294862"/>
    </source>
</evidence>
<sequence>MEESERPKPPRRRKPTEGEAASDMPAAAPRTRRSTAPADAAAPKRAPRTRKPASADAGAPTSEGTRAPAGPTAPPARRAEPRSAIAAPEPAPTIAAGEPPPIVPSFARKVAPPPRAAAPARPADTSTRSARVIDWLLGYVPDAHRARIREYLVLMRLDRPVGALLLLWPTWWALWFAANDFPPPGALVIFTLGVFVMRSAGCVINDYADHGWLDAHVERTRGRPMAAGRVTKKEALLLFAGLLALAFLLVLFTNALTVKLAFVGAALAAVYPFTKRVTHLAQVVLGAAFGWSIPMAFAAVTNSLPQLCWLLFLANVLFSVVYDTEYAMVDRDEDIRVGAKSTAILFGDADRVIIGVLMATFLFAMLLAGTRVHLHWPYFAGLAGAAGLFGWQQWLIRDRARNACFAAFRNNNLVGLVIWLGLLFALAIR</sequence>
<evidence type="ECO:0000256" key="5">
    <source>
        <dbReference type="ARBA" id="ARBA00022519"/>
    </source>
</evidence>
<evidence type="ECO:0000256" key="12">
    <source>
        <dbReference type="HAMAP-Rule" id="MF_01635"/>
    </source>
</evidence>
<keyword evidence="16" id="KW-1185">Reference proteome</keyword>
<dbReference type="AlphaFoldDB" id="A0A4R2IF72"/>
<feature type="transmembrane region" description="Helical" evidence="12">
    <location>
        <begin position="280"/>
        <end position="298"/>
    </location>
</feature>
<comment type="function">
    <text evidence="12">Catalyzes the prenylation of para-hydroxybenzoate (PHB) with an all-trans polyprenyl group. Mediates the second step in the final reaction sequence of ubiquinone-8 (UQ-8) biosynthesis, which is the condensation of the polyisoprenoid side chain with PHB, generating the first membrane-bound Q intermediate 3-octaprenyl-4-hydroxybenzoate.</text>
</comment>
<feature type="transmembrane region" description="Helical" evidence="12">
    <location>
        <begin position="412"/>
        <end position="428"/>
    </location>
</feature>
<dbReference type="InterPro" id="IPR044878">
    <property type="entry name" value="UbiA_sf"/>
</dbReference>
<dbReference type="NCBIfam" id="TIGR01474">
    <property type="entry name" value="ubiA_proteo"/>
    <property type="match status" value="1"/>
</dbReference>
<comment type="pathway">
    <text evidence="12">Cofactor biosynthesis; ubiquinone biosynthesis.</text>
</comment>
<evidence type="ECO:0000256" key="2">
    <source>
        <dbReference type="ARBA" id="ARBA00004141"/>
    </source>
</evidence>
<evidence type="ECO:0000256" key="13">
    <source>
        <dbReference type="NCBIfam" id="TIGR01474"/>
    </source>
</evidence>
<evidence type="ECO:0000256" key="6">
    <source>
        <dbReference type="ARBA" id="ARBA00022679"/>
    </source>
</evidence>
<keyword evidence="10 12" id="KW-1133">Transmembrane helix</keyword>
<evidence type="ECO:0000256" key="8">
    <source>
        <dbReference type="ARBA" id="ARBA00022692"/>
    </source>
</evidence>
<feature type="transmembrane region" description="Helical" evidence="12">
    <location>
        <begin position="374"/>
        <end position="391"/>
    </location>
</feature>
<dbReference type="Proteomes" id="UP000294862">
    <property type="component" value="Unassembled WGS sequence"/>
</dbReference>
<dbReference type="UniPathway" id="UPA00232"/>
<evidence type="ECO:0000256" key="1">
    <source>
        <dbReference type="ARBA" id="ARBA00001946"/>
    </source>
</evidence>
<dbReference type="EC" id="2.5.1.39" evidence="12 13"/>
<accession>A0A4R2IF72</accession>
<dbReference type="HAMAP" id="MF_01635">
    <property type="entry name" value="UbiA"/>
    <property type="match status" value="1"/>
</dbReference>
<dbReference type="GO" id="GO:0005886">
    <property type="term" value="C:plasma membrane"/>
    <property type="evidence" value="ECO:0007669"/>
    <property type="project" value="UniProtKB-SubCell"/>
</dbReference>
<proteinExistence type="inferred from homology"/>
<evidence type="ECO:0000256" key="11">
    <source>
        <dbReference type="ARBA" id="ARBA00023136"/>
    </source>
</evidence>
<feature type="transmembrane region" description="Helical" evidence="12">
    <location>
        <begin position="235"/>
        <end position="252"/>
    </location>
</feature>
<feature type="transmembrane region" description="Helical" evidence="12">
    <location>
        <begin position="304"/>
        <end position="322"/>
    </location>
</feature>
<comment type="similarity">
    <text evidence="3 12">Belongs to the UbiA prenyltransferase family.</text>
</comment>
<feature type="compositionally biased region" description="Low complexity" evidence="14">
    <location>
        <begin position="82"/>
        <end position="97"/>
    </location>
</feature>
<keyword evidence="11 12" id="KW-0472">Membrane</keyword>
<keyword evidence="4 12" id="KW-1003">Cell membrane</keyword>
<feature type="transmembrane region" description="Helical" evidence="12">
    <location>
        <begin position="343"/>
        <end position="368"/>
    </location>
</feature>
<evidence type="ECO:0000313" key="15">
    <source>
        <dbReference type="EMBL" id="TCO43361.1"/>
    </source>
</evidence>
<dbReference type="PANTHER" id="PTHR11048:SF28">
    <property type="entry name" value="4-HYDROXYBENZOATE POLYPRENYLTRANSFERASE, MITOCHONDRIAL"/>
    <property type="match status" value="1"/>
</dbReference>
<keyword evidence="9 12" id="KW-0460">Magnesium</keyword>
<evidence type="ECO:0000256" key="7">
    <source>
        <dbReference type="ARBA" id="ARBA00022688"/>
    </source>
</evidence>
<evidence type="ECO:0000256" key="4">
    <source>
        <dbReference type="ARBA" id="ARBA00022475"/>
    </source>
</evidence>
<evidence type="ECO:0000256" key="3">
    <source>
        <dbReference type="ARBA" id="ARBA00005985"/>
    </source>
</evidence>
<dbReference type="FunFam" id="1.20.120.1780:FF:000001">
    <property type="entry name" value="4-hydroxybenzoate octaprenyltransferase"/>
    <property type="match status" value="1"/>
</dbReference>
<dbReference type="EMBL" id="SLWQ01000001">
    <property type="protein sequence ID" value="TCO43361.1"/>
    <property type="molecule type" value="Genomic_DNA"/>
</dbReference>
<comment type="subcellular location">
    <subcellularLocation>
        <location evidence="12">Cell inner membrane</location>
        <topology evidence="12">Multi-pass membrane protein</topology>
    </subcellularLocation>
    <subcellularLocation>
        <location evidence="2">Membrane</location>
        <topology evidence="2">Multi-pass membrane protein</topology>
    </subcellularLocation>
</comment>
<reference evidence="15 16" key="1">
    <citation type="journal article" date="2015" name="Stand. Genomic Sci.">
        <title>Genomic Encyclopedia of Bacterial and Archaeal Type Strains, Phase III: the genomes of soil and plant-associated and newly described type strains.</title>
        <authorList>
            <person name="Whitman W.B."/>
            <person name="Woyke T."/>
            <person name="Klenk H.P."/>
            <person name="Zhou Y."/>
            <person name="Lilburn T.G."/>
            <person name="Beck B.J."/>
            <person name="De Vos P."/>
            <person name="Vandamme P."/>
            <person name="Eisen J.A."/>
            <person name="Garrity G."/>
            <person name="Hugenholtz P."/>
            <person name="Kyrpides N.C."/>
        </authorList>
    </citation>
    <scope>NUCLEOTIDE SEQUENCE [LARGE SCALE GENOMIC DNA]</scope>
    <source>
        <strain evidence="15 16">A3</strain>
    </source>
</reference>
<comment type="caution">
    <text evidence="15">The sequence shown here is derived from an EMBL/GenBank/DDBJ whole genome shotgun (WGS) entry which is preliminary data.</text>
</comment>
<dbReference type="GO" id="GO:0006744">
    <property type="term" value="P:ubiquinone biosynthetic process"/>
    <property type="evidence" value="ECO:0007669"/>
    <property type="project" value="UniProtKB-UniRule"/>
</dbReference>
<dbReference type="FunFam" id="1.10.357.140:FF:000002">
    <property type="entry name" value="4-hydroxybenzoate octaprenyltransferase"/>
    <property type="match status" value="1"/>
</dbReference>
<feature type="region of interest" description="Disordered" evidence="14">
    <location>
        <begin position="1"/>
        <end position="124"/>
    </location>
</feature>
<evidence type="ECO:0000256" key="10">
    <source>
        <dbReference type="ARBA" id="ARBA00022989"/>
    </source>
</evidence>
<keyword evidence="6 12" id="KW-0808">Transferase</keyword>